<keyword evidence="11" id="KW-1185">Reference proteome</keyword>
<gene>
    <name evidence="7" type="primary">rpsM</name>
    <name evidence="10" type="ORF">SAMN05192576_3130</name>
</gene>
<dbReference type="PIRSF" id="PIRSF002134">
    <property type="entry name" value="Ribosomal_S13"/>
    <property type="match status" value="1"/>
</dbReference>
<dbReference type="GO" id="GO:0003735">
    <property type="term" value="F:structural constituent of ribosome"/>
    <property type="evidence" value="ECO:0007669"/>
    <property type="project" value="InterPro"/>
</dbReference>
<feature type="region of interest" description="Disordered" evidence="9">
    <location>
        <begin position="88"/>
        <end position="124"/>
    </location>
</feature>
<dbReference type="PANTHER" id="PTHR10871:SF1">
    <property type="entry name" value="SMALL RIBOSOMAL SUBUNIT PROTEIN US13M"/>
    <property type="match status" value="1"/>
</dbReference>
<dbReference type="STRING" id="1005944.SAMN05192576_3130"/>
<evidence type="ECO:0000256" key="8">
    <source>
        <dbReference type="RuleBase" id="RU003830"/>
    </source>
</evidence>
<dbReference type="FunFam" id="1.10.8.50:FF:000001">
    <property type="entry name" value="30S ribosomal protein S13"/>
    <property type="match status" value="1"/>
</dbReference>
<keyword evidence="4 7" id="KW-0689">Ribosomal protein</keyword>
<organism evidence="10 11">
    <name type="scientific">Nocardioides szechwanensis</name>
    <dbReference type="NCBI Taxonomy" id="1005944"/>
    <lineage>
        <taxon>Bacteria</taxon>
        <taxon>Bacillati</taxon>
        <taxon>Actinomycetota</taxon>
        <taxon>Actinomycetes</taxon>
        <taxon>Propionibacteriales</taxon>
        <taxon>Nocardioidaceae</taxon>
        <taxon>Nocardioides</taxon>
    </lineage>
</organism>
<dbReference type="GO" id="GO:0005829">
    <property type="term" value="C:cytosol"/>
    <property type="evidence" value="ECO:0007669"/>
    <property type="project" value="TreeGrafter"/>
</dbReference>
<evidence type="ECO:0000256" key="2">
    <source>
        <dbReference type="ARBA" id="ARBA00022730"/>
    </source>
</evidence>
<dbReference type="PANTHER" id="PTHR10871">
    <property type="entry name" value="30S RIBOSOMAL PROTEIN S13/40S RIBOSOMAL PROTEIN S18"/>
    <property type="match status" value="1"/>
</dbReference>
<evidence type="ECO:0000256" key="7">
    <source>
        <dbReference type="HAMAP-Rule" id="MF_01315"/>
    </source>
</evidence>
<accession>A0A1H0FSR4</accession>
<dbReference type="NCBIfam" id="TIGR03631">
    <property type="entry name" value="uS13_bact"/>
    <property type="match status" value="1"/>
</dbReference>
<evidence type="ECO:0000256" key="4">
    <source>
        <dbReference type="ARBA" id="ARBA00022980"/>
    </source>
</evidence>
<dbReference type="GO" id="GO:0019843">
    <property type="term" value="F:rRNA binding"/>
    <property type="evidence" value="ECO:0007669"/>
    <property type="project" value="UniProtKB-UniRule"/>
</dbReference>
<evidence type="ECO:0000256" key="1">
    <source>
        <dbReference type="ARBA" id="ARBA00008080"/>
    </source>
</evidence>
<evidence type="ECO:0000256" key="3">
    <source>
        <dbReference type="ARBA" id="ARBA00022884"/>
    </source>
</evidence>
<comment type="subunit">
    <text evidence="7">Part of the 30S ribosomal subunit. Forms a loose heterodimer with protein S19. Forms two bridges to the 50S subunit in the 70S ribosome.</text>
</comment>
<keyword evidence="5 7" id="KW-0687">Ribonucleoprotein</keyword>
<dbReference type="RefSeq" id="WP_056151969.1">
    <property type="nucleotide sequence ID" value="NZ_BKAE01000020.1"/>
</dbReference>
<comment type="function">
    <text evidence="7">Located at the top of the head of the 30S subunit, it contacts several helices of the 16S rRNA. In the 70S ribosome it contacts the 23S rRNA (bridge B1a) and protein L5 of the 50S subunit (bridge B1b), connecting the 2 subunits; these bridges are implicated in subunit movement. Contacts the tRNAs in the A and P-sites.</text>
</comment>
<evidence type="ECO:0000313" key="11">
    <source>
        <dbReference type="Proteomes" id="UP000199004"/>
    </source>
</evidence>
<protein>
    <recommendedName>
        <fullName evidence="6 7">Small ribosomal subunit protein uS13</fullName>
    </recommendedName>
</protein>
<proteinExistence type="inferred from homology"/>
<keyword evidence="2 7" id="KW-0699">rRNA-binding</keyword>
<feature type="compositionally biased region" description="Basic residues" evidence="9">
    <location>
        <begin position="101"/>
        <end position="124"/>
    </location>
</feature>
<dbReference type="InterPro" id="IPR018269">
    <property type="entry name" value="Ribosomal_uS13_CS"/>
</dbReference>
<evidence type="ECO:0000313" key="10">
    <source>
        <dbReference type="EMBL" id="SDN97713.1"/>
    </source>
</evidence>
<dbReference type="AlphaFoldDB" id="A0A1H0FSR4"/>
<keyword evidence="7" id="KW-0820">tRNA-binding</keyword>
<dbReference type="OrthoDB" id="9803610at2"/>
<evidence type="ECO:0000256" key="5">
    <source>
        <dbReference type="ARBA" id="ARBA00023274"/>
    </source>
</evidence>
<evidence type="ECO:0000256" key="6">
    <source>
        <dbReference type="ARBA" id="ARBA00035166"/>
    </source>
</evidence>
<evidence type="ECO:0000256" key="9">
    <source>
        <dbReference type="SAM" id="MobiDB-lite"/>
    </source>
</evidence>
<dbReference type="FunFam" id="4.10.910.10:FF:000001">
    <property type="entry name" value="30S ribosomal protein S13"/>
    <property type="match status" value="1"/>
</dbReference>
<dbReference type="Gene3D" id="1.10.8.50">
    <property type="match status" value="1"/>
</dbReference>
<keyword evidence="3 7" id="KW-0694">RNA-binding</keyword>
<dbReference type="GO" id="GO:0015935">
    <property type="term" value="C:small ribosomal subunit"/>
    <property type="evidence" value="ECO:0007669"/>
    <property type="project" value="TreeGrafter"/>
</dbReference>
<dbReference type="Gene3D" id="4.10.910.10">
    <property type="entry name" value="30s ribosomal protein s13, domain 2"/>
    <property type="match status" value="1"/>
</dbReference>
<dbReference type="InterPro" id="IPR001892">
    <property type="entry name" value="Ribosomal_uS13"/>
</dbReference>
<name>A0A1H0FSR4_9ACTN</name>
<sequence>MARLVGVDLPRDKRIEIALTYIYGIGRTRSQQLLALTGVDPNMRVHQMGDEELVKLRDAIEGNFKIEGDLRREVQADIRRKIEIGSYQGRRHRQGLPVRGQRTKTNARTRKGPKRTVAGKKKAK</sequence>
<dbReference type="InterPro" id="IPR019980">
    <property type="entry name" value="Ribosomal_uS13_bac-type"/>
</dbReference>
<dbReference type="PROSITE" id="PS00646">
    <property type="entry name" value="RIBOSOMAL_S13_1"/>
    <property type="match status" value="1"/>
</dbReference>
<dbReference type="GO" id="GO:0006412">
    <property type="term" value="P:translation"/>
    <property type="evidence" value="ECO:0007669"/>
    <property type="project" value="UniProtKB-UniRule"/>
</dbReference>
<dbReference type="HAMAP" id="MF_01315">
    <property type="entry name" value="Ribosomal_uS13"/>
    <property type="match status" value="1"/>
</dbReference>
<reference evidence="10 11" key="1">
    <citation type="submission" date="2016-10" db="EMBL/GenBank/DDBJ databases">
        <authorList>
            <person name="de Groot N.N."/>
        </authorList>
    </citation>
    <scope>NUCLEOTIDE SEQUENCE [LARGE SCALE GENOMIC DNA]</scope>
    <source>
        <strain evidence="10 11">CGMCC 1.11147</strain>
    </source>
</reference>
<comment type="similarity">
    <text evidence="1 7 8">Belongs to the universal ribosomal protein uS13 family.</text>
</comment>
<dbReference type="GO" id="GO:0000049">
    <property type="term" value="F:tRNA binding"/>
    <property type="evidence" value="ECO:0007669"/>
    <property type="project" value="UniProtKB-UniRule"/>
</dbReference>
<dbReference type="Proteomes" id="UP000199004">
    <property type="component" value="Unassembled WGS sequence"/>
</dbReference>
<dbReference type="Pfam" id="PF00416">
    <property type="entry name" value="Ribosomal_S13"/>
    <property type="match status" value="1"/>
</dbReference>
<dbReference type="EMBL" id="FNIC01000005">
    <property type="protein sequence ID" value="SDN97713.1"/>
    <property type="molecule type" value="Genomic_DNA"/>
</dbReference>
<dbReference type="InterPro" id="IPR027437">
    <property type="entry name" value="Rbsml_uS13_C"/>
</dbReference>
<dbReference type="PROSITE" id="PS50159">
    <property type="entry name" value="RIBOSOMAL_S13_2"/>
    <property type="match status" value="1"/>
</dbReference>
<dbReference type="InterPro" id="IPR010979">
    <property type="entry name" value="Ribosomal_uS13-like_H2TH"/>
</dbReference>
<dbReference type="SUPFAM" id="SSF46946">
    <property type="entry name" value="S13-like H2TH domain"/>
    <property type="match status" value="1"/>
</dbReference>